<name>A0ABW4D168_9LACO</name>
<feature type="signal peptide" evidence="3">
    <location>
        <begin position="1"/>
        <end position="26"/>
    </location>
</feature>
<reference evidence="5" key="1">
    <citation type="journal article" date="2019" name="Int. J. Syst. Evol. Microbiol.">
        <title>The Global Catalogue of Microorganisms (GCM) 10K type strain sequencing project: providing services to taxonomists for standard genome sequencing and annotation.</title>
        <authorList>
            <consortium name="The Broad Institute Genomics Platform"/>
            <consortium name="The Broad Institute Genome Sequencing Center for Infectious Disease"/>
            <person name="Wu L."/>
            <person name="Ma J."/>
        </authorList>
    </citation>
    <scope>NUCLEOTIDE SEQUENCE [LARGE SCALE GENOMIC DNA]</scope>
    <source>
        <strain evidence="5">CCM 8979</strain>
    </source>
</reference>
<accession>A0ABW4D168</accession>
<dbReference type="Proteomes" id="UP001597189">
    <property type="component" value="Unassembled WGS sequence"/>
</dbReference>
<evidence type="ECO:0000313" key="4">
    <source>
        <dbReference type="EMBL" id="MFD1454321.1"/>
    </source>
</evidence>
<dbReference type="EMBL" id="JBHTOD010000001">
    <property type="protein sequence ID" value="MFD1454321.1"/>
    <property type="molecule type" value="Genomic_DNA"/>
</dbReference>
<evidence type="ECO:0000256" key="1">
    <source>
        <dbReference type="SAM" id="MobiDB-lite"/>
    </source>
</evidence>
<evidence type="ECO:0000256" key="2">
    <source>
        <dbReference type="SAM" id="Phobius"/>
    </source>
</evidence>
<sequence length="152" mass="15907">MKKLIMQLVLVLTLALGLGMGTSALADNVVSRGETQVGITFTGNPATRISDDKIPNGKTPTKTSGAATTATHGHDLRRNGSGSDTTDNANPNKKETGVTALKAAAADVLAGRLPQTSEVQSLLADLVGILLLIVLILVAIIYHQARQLREKE</sequence>
<feature type="chain" id="PRO_5045851214" description="LPXTG cell wall anchor domain-containing protein" evidence="3">
    <location>
        <begin position="27"/>
        <end position="152"/>
    </location>
</feature>
<protein>
    <recommendedName>
        <fullName evidence="6">LPXTG cell wall anchor domain-containing protein</fullName>
    </recommendedName>
</protein>
<evidence type="ECO:0000256" key="3">
    <source>
        <dbReference type="SAM" id="SignalP"/>
    </source>
</evidence>
<dbReference type="RefSeq" id="WP_203642428.1">
    <property type="nucleotide sequence ID" value="NZ_BOLN01000001.1"/>
</dbReference>
<feature type="compositionally biased region" description="Low complexity" evidence="1">
    <location>
        <begin position="57"/>
        <end position="71"/>
    </location>
</feature>
<feature type="transmembrane region" description="Helical" evidence="2">
    <location>
        <begin position="122"/>
        <end position="142"/>
    </location>
</feature>
<keyword evidence="2" id="KW-0472">Membrane</keyword>
<evidence type="ECO:0008006" key="6">
    <source>
        <dbReference type="Google" id="ProtNLM"/>
    </source>
</evidence>
<evidence type="ECO:0000313" key="5">
    <source>
        <dbReference type="Proteomes" id="UP001597189"/>
    </source>
</evidence>
<gene>
    <name evidence="4" type="ORF">ACFQ44_01340</name>
</gene>
<proteinExistence type="predicted"/>
<keyword evidence="5" id="KW-1185">Reference proteome</keyword>
<organism evidence="4 5">
    <name type="scientific">Levilactobacillus lanxiensis</name>
    <dbReference type="NCBI Taxonomy" id="2799568"/>
    <lineage>
        <taxon>Bacteria</taxon>
        <taxon>Bacillati</taxon>
        <taxon>Bacillota</taxon>
        <taxon>Bacilli</taxon>
        <taxon>Lactobacillales</taxon>
        <taxon>Lactobacillaceae</taxon>
        <taxon>Levilactobacillus</taxon>
    </lineage>
</organism>
<keyword evidence="2" id="KW-0812">Transmembrane</keyword>
<keyword evidence="2" id="KW-1133">Transmembrane helix</keyword>
<comment type="caution">
    <text evidence="4">The sequence shown here is derived from an EMBL/GenBank/DDBJ whole genome shotgun (WGS) entry which is preliminary data.</text>
</comment>
<feature type="compositionally biased region" description="Polar residues" evidence="1">
    <location>
        <begin position="80"/>
        <end position="91"/>
    </location>
</feature>
<feature type="region of interest" description="Disordered" evidence="1">
    <location>
        <begin position="41"/>
        <end position="94"/>
    </location>
</feature>
<keyword evidence="3" id="KW-0732">Signal</keyword>